<name>A0A3B5AN26_9TELE</name>
<dbReference type="GeneTree" id="ENSGT00940000177045"/>
<sequence length="137" mass="15862">MGRIIFLILFCIAVNGDIQTHIYISKELNWYEAQAYCRHYHTDLSYFNSQSEIDKLRKDAGGSISKGWIGLQRDPNNDAVWMWSGGGHITYANWARGEPNYYRRIEDKGLIGSDGKWYDSSGIYSRPFYCIDVTVME</sequence>
<dbReference type="InterPro" id="IPR016186">
    <property type="entry name" value="C-type_lectin-like/link_sf"/>
</dbReference>
<dbReference type="PANTHER" id="PTHR45784:SF3">
    <property type="entry name" value="C-TYPE LECTIN DOMAIN FAMILY 4 MEMBER K-LIKE-RELATED"/>
    <property type="match status" value="1"/>
</dbReference>
<dbReference type="InterPro" id="IPR001304">
    <property type="entry name" value="C-type_lectin-like"/>
</dbReference>
<dbReference type="STRING" id="144197.ENSSPAP00000014942"/>
<feature type="signal peptide" evidence="1">
    <location>
        <begin position="1"/>
        <end position="16"/>
    </location>
</feature>
<evidence type="ECO:0000259" key="2">
    <source>
        <dbReference type="PROSITE" id="PS50041"/>
    </source>
</evidence>
<dbReference type="Ensembl" id="ENSSPAT00000015186.1">
    <property type="protein sequence ID" value="ENSSPAP00000014942.1"/>
    <property type="gene ID" value="ENSSPAG00000011268.1"/>
</dbReference>
<feature type="domain" description="C-type lectin" evidence="2">
    <location>
        <begin position="18"/>
        <end position="131"/>
    </location>
</feature>
<dbReference type="InterPro" id="IPR016187">
    <property type="entry name" value="CTDL_fold"/>
</dbReference>
<dbReference type="SMART" id="SM00034">
    <property type="entry name" value="CLECT"/>
    <property type="match status" value="1"/>
</dbReference>
<keyword evidence="1" id="KW-0732">Signal</keyword>
<dbReference type="PROSITE" id="PS50041">
    <property type="entry name" value="C_TYPE_LECTIN_2"/>
    <property type="match status" value="1"/>
</dbReference>
<dbReference type="PANTHER" id="PTHR45784">
    <property type="entry name" value="C-TYPE LECTIN DOMAIN FAMILY 20 MEMBER A-RELATED"/>
    <property type="match status" value="1"/>
</dbReference>
<proteinExistence type="predicted"/>
<organism evidence="3">
    <name type="scientific">Stegastes partitus</name>
    <name type="common">bicolor damselfish</name>
    <dbReference type="NCBI Taxonomy" id="144197"/>
    <lineage>
        <taxon>Eukaryota</taxon>
        <taxon>Metazoa</taxon>
        <taxon>Chordata</taxon>
        <taxon>Craniata</taxon>
        <taxon>Vertebrata</taxon>
        <taxon>Euteleostomi</taxon>
        <taxon>Actinopterygii</taxon>
        <taxon>Neopterygii</taxon>
        <taxon>Teleostei</taxon>
        <taxon>Neoteleostei</taxon>
        <taxon>Acanthomorphata</taxon>
        <taxon>Ovalentaria</taxon>
        <taxon>Pomacentridae</taxon>
        <taxon>Stegastes</taxon>
    </lineage>
</organism>
<protein>
    <recommendedName>
        <fullName evidence="2">C-type lectin domain-containing protein</fullName>
    </recommendedName>
</protein>
<dbReference type="SUPFAM" id="SSF56436">
    <property type="entry name" value="C-type lectin-like"/>
    <property type="match status" value="1"/>
</dbReference>
<dbReference type="AlphaFoldDB" id="A0A3B5AN26"/>
<dbReference type="Pfam" id="PF00059">
    <property type="entry name" value="Lectin_C"/>
    <property type="match status" value="1"/>
</dbReference>
<feature type="chain" id="PRO_5017359271" description="C-type lectin domain-containing protein" evidence="1">
    <location>
        <begin position="17"/>
        <end position="137"/>
    </location>
</feature>
<evidence type="ECO:0000313" key="3">
    <source>
        <dbReference type="Ensembl" id="ENSSPAP00000014942.1"/>
    </source>
</evidence>
<accession>A0A3B5AN26</accession>
<reference evidence="3" key="1">
    <citation type="submission" date="2023-09" db="UniProtKB">
        <authorList>
            <consortium name="Ensembl"/>
        </authorList>
    </citation>
    <scope>IDENTIFICATION</scope>
</reference>
<dbReference type="Gene3D" id="3.10.100.10">
    <property type="entry name" value="Mannose-Binding Protein A, subunit A"/>
    <property type="match status" value="1"/>
</dbReference>
<evidence type="ECO:0000256" key="1">
    <source>
        <dbReference type="SAM" id="SignalP"/>
    </source>
</evidence>